<dbReference type="Proteomes" id="UP000002117">
    <property type="component" value="Segment"/>
</dbReference>
<dbReference type="KEGG" id="vg:3197458"/>
<name>Q5ULH7_9CAUD</name>
<gene>
    <name evidence="1" type="ORF">orf137</name>
</gene>
<dbReference type="RefSeq" id="YP_164772.1">
    <property type="nucleotide sequence ID" value="NC_006565.1"/>
</dbReference>
<dbReference type="InterPro" id="IPR025586">
    <property type="entry name" value="PcfJ"/>
</dbReference>
<protein>
    <submittedName>
        <fullName evidence="1">Orf137</fullName>
    </submittedName>
</protein>
<dbReference type="OrthoDB" id="2850at10239"/>
<sequence>MKRITMNDELKKYTDSLMPSNVQSPNYTLILADYNGVYSGVTRYHVGNGYRYTQFILNLRTGDIVLTNLCGSPIKVTPANLTYAFKYVDNNTDLGKILYKATLLFPHGVTPMFTLDGTTLYKERVTDSDYWGGYNSRVLGASVEALVKYVPIVEQFSLLYKGSAFSGEQARFCCACQYILDKRGKRVQSFKKITGFSKSKVKLILSETKSRQLLYTLALYLSPRSNDYNSSDKVEKLVDLAYSASTIVDELERQYQFNTGSDLKDSIIYSLFDNRNSHFESLVNQFNNKDGLKHVVNYLYIANHTQGLSFDNLIDKFNDYTNMRNSFPGVAKFPKYLSSAHDLLAANYKAVTDVKTDSNIEKYYNKYHELLEYRVKSSSNNIDYDIYMAKNASEIADEATQQHNCVASYISNVGNGSSFILFMRKHNCPEKSFTTIELRRNDNKFELSQAYETFDSRCKETSTAVLVAWCKKAGIDFERVPTGFSKKLEETGYSKSLTANKLSEEYTSQYHAVEDTSVVEDNDIQEYIR</sequence>
<dbReference type="EMBL" id="AY682195">
    <property type="protein sequence ID" value="AAV35957.1"/>
    <property type="molecule type" value="Genomic_DNA"/>
</dbReference>
<keyword evidence="2" id="KW-1185">Reference proteome</keyword>
<evidence type="ECO:0000313" key="2">
    <source>
        <dbReference type="Proteomes" id="UP000002117"/>
    </source>
</evidence>
<organism evidence="1 2">
    <name type="scientific">Lactobacillus phage LP65</name>
    <dbReference type="NCBI Taxonomy" id="2892344"/>
    <lineage>
        <taxon>Viruses</taxon>
        <taxon>Duplodnaviria</taxon>
        <taxon>Heunggongvirae</taxon>
        <taxon>Uroviricota</taxon>
        <taxon>Caudoviricetes</taxon>
        <taxon>Herelleviridae</taxon>
        <taxon>Salchichonvirus</taxon>
        <taxon>Salchichonvirus LP65</taxon>
    </lineage>
</organism>
<evidence type="ECO:0000313" key="1">
    <source>
        <dbReference type="EMBL" id="AAV35957.1"/>
    </source>
</evidence>
<proteinExistence type="predicted"/>
<dbReference type="Pfam" id="PF14284">
    <property type="entry name" value="PcfJ"/>
    <property type="match status" value="1"/>
</dbReference>
<reference evidence="1 2" key="1">
    <citation type="journal article" date="2004" name="J. Bacteriol.">
        <title>Lactobacillus plantarum bacteriophage LP65: a new member of the SPO1-like genus of the family Myoviridae.</title>
        <authorList>
            <person name="Chibani-Chennoufi S."/>
            <person name="Dillmann M.L."/>
            <person name="Marvin-Guy L."/>
            <person name="Rami-Shojaei S."/>
            <person name="Brussow H."/>
        </authorList>
    </citation>
    <scope>NUCLEOTIDE SEQUENCE</scope>
</reference>
<accession>Q5ULH7</accession>